<organism evidence="7 8">
    <name type="scientific">Xylanimonas cellulosilytica (strain DSM 15894 / JCM 12276 / CECT 5975 / KCTC 9989 / LMG 20990 / NBRC 107835 / XIL07)</name>
    <dbReference type="NCBI Taxonomy" id="446471"/>
    <lineage>
        <taxon>Bacteria</taxon>
        <taxon>Bacillati</taxon>
        <taxon>Actinomycetota</taxon>
        <taxon>Actinomycetes</taxon>
        <taxon>Micrococcales</taxon>
        <taxon>Promicromonosporaceae</taxon>
        <taxon>Xylanimonas</taxon>
    </lineage>
</organism>
<dbReference type="Proteomes" id="UP000002255">
    <property type="component" value="Chromosome"/>
</dbReference>
<evidence type="ECO:0000256" key="3">
    <source>
        <dbReference type="ARBA" id="ARBA00022630"/>
    </source>
</evidence>
<dbReference type="InterPro" id="IPR050416">
    <property type="entry name" value="FAD-linked_Oxidoreductase"/>
</dbReference>
<evidence type="ECO:0000256" key="1">
    <source>
        <dbReference type="ARBA" id="ARBA00001974"/>
    </source>
</evidence>
<dbReference type="eggNOG" id="COG0277">
    <property type="taxonomic scope" value="Bacteria"/>
</dbReference>
<dbReference type="GO" id="GO:0071949">
    <property type="term" value="F:FAD binding"/>
    <property type="evidence" value="ECO:0007669"/>
    <property type="project" value="InterPro"/>
</dbReference>
<gene>
    <name evidence="7" type="ordered locus">Xcel_2149</name>
</gene>
<dbReference type="InterPro" id="IPR012951">
    <property type="entry name" value="BBE"/>
</dbReference>
<comment type="cofactor">
    <cofactor evidence="1">
        <name>FAD</name>
        <dbReference type="ChEBI" id="CHEBI:57692"/>
    </cofactor>
</comment>
<evidence type="ECO:0000256" key="4">
    <source>
        <dbReference type="ARBA" id="ARBA00022827"/>
    </source>
</evidence>
<dbReference type="SUPFAM" id="SSF56176">
    <property type="entry name" value="FAD-binding/transporter-associated domain-like"/>
    <property type="match status" value="1"/>
</dbReference>
<evidence type="ECO:0000256" key="5">
    <source>
        <dbReference type="ARBA" id="ARBA00023002"/>
    </source>
</evidence>
<dbReference type="HOGENOM" id="CLU_018354_10_0_11"/>
<feature type="domain" description="FAD-binding PCMH-type" evidence="6">
    <location>
        <begin position="40"/>
        <end position="210"/>
    </location>
</feature>
<comment type="similarity">
    <text evidence="2">Belongs to the oxygen-dependent FAD-linked oxidoreductase family.</text>
</comment>
<evidence type="ECO:0000313" key="7">
    <source>
        <dbReference type="EMBL" id="ACZ31167.1"/>
    </source>
</evidence>
<accession>D1BUF4</accession>
<sequence length="458" mass="46814">MTTTQISAATDSLRARLGERVLTPDDERFAPTAALVIDGPQAPPALVVRPRDADDVALAVTVARDAGLPIAVRNGGHSFGRFGWVEDGLVLDLRLLADVDLDAAAWVGRAGGGTTAGAYTAAAGELGLATGFGDTGGVGVAGLTLGGGLGYLSRRDGLTLDNLLAADVVLADGRQVHASPDDEPDLFWALRGGGGNFGVVTRLHLRLVPQGPVYGGVLIVPLTARALADVVAVAHQAPEELTVMVNALVAPPLPFLPETIHGKQVLMLEIAWSGDVVDGDAAVAPLRALGPAYVDTLGPQPYPALFEGGPSGPPMRASGRTGFLQESAVDEVWAQRVLDGLAGSPAAVSVVGVRPLGGAIARVPADATAFAHRAHDLVVATTAMAPEPAASAVEAWSDTLASTLGLGGPAYANFLGTVGEEESRRAYPGATWDRLAAVKAVYDPDNVFRGNHNVPPAG</sequence>
<dbReference type="Gene3D" id="3.30.465.10">
    <property type="match status" value="1"/>
</dbReference>
<dbReference type="KEGG" id="xce:Xcel_2149"/>
<evidence type="ECO:0000256" key="2">
    <source>
        <dbReference type="ARBA" id="ARBA00005466"/>
    </source>
</evidence>
<dbReference type="InterPro" id="IPR036318">
    <property type="entry name" value="FAD-bd_PCMH-like_sf"/>
</dbReference>
<keyword evidence="4" id="KW-0274">FAD</keyword>
<dbReference type="PANTHER" id="PTHR42973:SF39">
    <property type="entry name" value="FAD-BINDING PCMH-TYPE DOMAIN-CONTAINING PROTEIN"/>
    <property type="match status" value="1"/>
</dbReference>
<proteinExistence type="inferred from homology"/>
<dbReference type="InterPro" id="IPR006094">
    <property type="entry name" value="Oxid_FAD_bind_N"/>
</dbReference>
<dbReference type="STRING" id="446471.Xcel_2149"/>
<name>D1BUF4_XYLCX</name>
<dbReference type="PANTHER" id="PTHR42973">
    <property type="entry name" value="BINDING OXIDOREDUCTASE, PUTATIVE (AFU_ORTHOLOGUE AFUA_1G17690)-RELATED"/>
    <property type="match status" value="1"/>
</dbReference>
<dbReference type="InterPro" id="IPR016169">
    <property type="entry name" value="FAD-bd_PCMH_sub2"/>
</dbReference>
<dbReference type="InterPro" id="IPR016166">
    <property type="entry name" value="FAD-bd_PCMH"/>
</dbReference>
<dbReference type="RefSeq" id="WP_012878909.1">
    <property type="nucleotide sequence ID" value="NC_013530.1"/>
</dbReference>
<reference evidence="8" key="1">
    <citation type="submission" date="2009-11" db="EMBL/GenBank/DDBJ databases">
        <title>The complete chromosome of Xylanimonas cellulosilytica DSM 15894.</title>
        <authorList>
            <consortium name="US DOE Joint Genome Institute (JGI-PGF)"/>
            <person name="Lucas S."/>
            <person name="Copeland A."/>
            <person name="Lapidus A."/>
            <person name="Glavina del Rio T."/>
            <person name="Dalin E."/>
            <person name="Tice H."/>
            <person name="Bruce D."/>
            <person name="Goodwin L."/>
            <person name="Pitluck S."/>
            <person name="Kyrpides N."/>
            <person name="Mavromatis K."/>
            <person name="Ivanova N."/>
            <person name="Mikhailova N."/>
            <person name="Foster B."/>
            <person name="Clum A."/>
            <person name="Brettin T."/>
            <person name="Detter J.C."/>
            <person name="Han C."/>
            <person name="Larimer F."/>
            <person name="Land M."/>
            <person name="Hauser L."/>
            <person name="Markowitz V."/>
            <person name="Cheng J.F."/>
            <person name="Hugenholtz P."/>
            <person name="Woyke T."/>
            <person name="Wu D."/>
            <person name="Gehrich-Schroeter G."/>
            <person name="Schneider S."/>
            <person name="Pukall S.R."/>
            <person name="Klenk H.P."/>
            <person name="Eisen J.A."/>
        </authorList>
    </citation>
    <scope>NUCLEOTIDE SEQUENCE [LARGE SCALE GENOMIC DNA]</scope>
    <source>
        <strain evidence="8">DSM 15894 / CECT 5975 / LMG 20990 / XIL07</strain>
    </source>
</reference>
<dbReference type="Gene3D" id="3.30.43.10">
    <property type="entry name" value="Uridine Diphospho-n-acetylenolpyruvylglucosamine Reductase, domain 2"/>
    <property type="match status" value="1"/>
</dbReference>
<reference evidence="7 8" key="2">
    <citation type="journal article" date="2010" name="Stand. Genomic Sci.">
        <title>Complete genome sequence of Xylanimonas cellulosilytica type strain (XIL07).</title>
        <authorList>
            <person name="Foster B."/>
            <person name="Pukall R."/>
            <person name="Abt B."/>
            <person name="Nolan M."/>
            <person name="Glavina Del Rio T."/>
            <person name="Chen F."/>
            <person name="Lucas S."/>
            <person name="Tice H."/>
            <person name="Pitluck S."/>
            <person name="Cheng J.-F."/>
            <person name="Chertkov O."/>
            <person name="Brettin T."/>
            <person name="Han C."/>
            <person name="Detter J.C."/>
            <person name="Bruce D."/>
            <person name="Goodwin L."/>
            <person name="Ivanova N."/>
            <person name="Mavromatis K."/>
            <person name="Pati A."/>
            <person name="Mikhailova N."/>
            <person name="Chen A."/>
            <person name="Palaniappan K."/>
            <person name="Land M."/>
            <person name="Hauser L."/>
            <person name="Chang Y.-J."/>
            <person name="Jeffries C.D."/>
            <person name="Chain P."/>
            <person name="Rohde M."/>
            <person name="Goeker M."/>
            <person name="Bristow J."/>
            <person name="Eisen J.A."/>
            <person name="Markowitz V."/>
            <person name="Hugenholtz P."/>
            <person name="Kyrpides N.C."/>
            <person name="Klenk H.-P."/>
            <person name="Lapidus A."/>
        </authorList>
    </citation>
    <scope>NUCLEOTIDE SEQUENCE [LARGE SCALE GENOMIC DNA]</scope>
    <source>
        <strain evidence="8">DSM 15894 / CECT 5975 / LMG 20990 / XIL07</strain>
    </source>
</reference>
<keyword evidence="8" id="KW-1185">Reference proteome</keyword>
<dbReference type="Pfam" id="PF08031">
    <property type="entry name" value="BBE"/>
    <property type="match status" value="1"/>
</dbReference>
<dbReference type="Gene3D" id="3.40.462.20">
    <property type="match status" value="1"/>
</dbReference>
<dbReference type="GO" id="GO:0016491">
    <property type="term" value="F:oxidoreductase activity"/>
    <property type="evidence" value="ECO:0007669"/>
    <property type="project" value="UniProtKB-KW"/>
</dbReference>
<dbReference type="EMBL" id="CP001821">
    <property type="protein sequence ID" value="ACZ31167.1"/>
    <property type="molecule type" value="Genomic_DNA"/>
</dbReference>
<protein>
    <submittedName>
        <fullName evidence="7">FAD linked oxidase domain protein</fullName>
    </submittedName>
</protein>
<dbReference type="AlphaFoldDB" id="D1BUF4"/>
<dbReference type="Pfam" id="PF01565">
    <property type="entry name" value="FAD_binding_4"/>
    <property type="match status" value="1"/>
</dbReference>
<evidence type="ECO:0000313" key="8">
    <source>
        <dbReference type="Proteomes" id="UP000002255"/>
    </source>
</evidence>
<dbReference type="InterPro" id="IPR016164">
    <property type="entry name" value="FAD-linked_Oxase-like_C"/>
</dbReference>
<keyword evidence="3" id="KW-0285">Flavoprotein</keyword>
<evidence type="ECO:0000259" key="6">
    <source>
        <dbReference type="PROSITE" id="PS51387"/>
    </source>
</evidence>
<dbReference type="PROSITE" id="PS51387">
    <property type="entry name" value="FAD_PCMH"/>
    <property type="match status" value="1"/>
</dbReference>
<dbReference type="InterPro" id="IPR016167">
    <property type="entry name" value="FAD-bd_PCMH_sub1"/>
</dbReference>
<keyword evidence="5" id="KW-0560">Oxidoreductase</keyword>
<dbReference type="SUPFAM" id="SSF55103">
    <property type="entry name" value="FAD-linked oxidases, C-terminal domain"/>
    <property type="match status" value="1"/>
</dbReference>